<dbReference type="RefSeq" id="WP_353110839.1">
    <property type="nucleotide sequence ID" value="NZ_APND01000002.1"/>
</dbReference>
<dbReference type="EMBL" id="APND01000002">
    <property type="protein sequence ID" value="MES1929348.1"/>
    <property type="molecule type" value="Genomic_DNA"/>
</dbReference>
<feature type="transmembrane region" description="Helical" evidence="8">
    <location>
        <begin position="330"/>
        <end position="356"/>
    </location>
</feature>
<dbReference type="PANTHER" id="PTHR21716">
    <property type="entry name" value="TRANSMEMBRANE PROTEIN"/>
    <property type="match status" value="1"/>
</dbReference>
<organism evidence="9 10">
    <name type="scientific">Salinisphaera dokdonensis CL-ES53</name>
    <dbReference type="NCBI Taxonomy" id="1304272"/>
    <lineage>
        <taxon>Bacteria</taxon>
        <taxon>Pseudomonadati</taxon>
        <taxon>Pseudomonadota</taxon>
        <taxon>Gammaproteobacteria</taxon>
        <taxon>Salinisphaerales</taxon>
        <taxon>Salinisphaeraceae</taxon>
        <taxon>Salinisphaera</taxon>
    </lineage>
</organism>
<keyword evidence="3 8" id="KW-0812">Transmembrane</keyword>
<evidence type="ECO:0000313" key="9">
    <source>
        <dbReference type="EMBL" id="MES1929348.1"/>
    </source>
</evidence>
<feature type="transmembrane region" description="Helical" evidence="8">
    <location>
        <begin position="85"/>
        <end position="103"/>
    </location>
</feature>
<evidence type="ECO:0000256" key="7">
    <source>
        <dbReference type="SAM" id="MobiDB-lite"/>
    </source>
</evidence>
<protein>
    <recommendedName>
        <fullName evidence="11">Permease</fullName>
    </recommendedName>
</protein>
<keyword evidence="4 8" id="KW-1133">Transmembrane helix</keyword>
<feature type="transmembrane region" description="Helical" evidence="8">
    <location>
        <begin position="55"/>
        <end position="73"/>
    </location>
</feature>
<proteinExistence type="inferred from homology"/>
<feature type="coiled-coil region" evidence="6">
    <location>
        <begin position="123"/>
        <end position="150"/>
    </location>
</feature>
<feature type="transmembrane region" description="Helical" evidence="8">
    <location>
        <begin position="30"/>
        <end position="49"/>
    </location>
</feature>
<comment type="caution">
    <text evidence="9">The sequence shown here is derived from an EMBL/GenBank/DDBJ whole genome shotgun (WGS) entry which is preliminary data.</text>
</comment>
<evidence type="ECO:0000256" key="3">
    <source>
        <dbReference type="ARBA" id="ARBA00022692"/>
    </source>
</evidence>
<evidence type="ECO:0000256" key="6">
    <source>
        <dbReference type="SAM" id="Coils"/>
    </source>
</evidence>
<evidence type="ECO:0000256" key="2">
    <source>
        <dbReference type="ARBA" id="ARBA00009773"/>
    </source>
</evidence>
<keyword evidence="10" id="KW-1185">Reference proteome</keyword>
<dbReference type="Proteomes" id="UP001460888">
    <property type="component" value="Unassembled WGS sequence"/>
</dbReference>
<keyword evidence="6" id="KW-0175">Coiled coil</keyword>
<name>A0ABV2B1T2_9GAMM</name>
<evidence type="ECO:0000256" key="1">
    <source>
        <dbReference type="ARBA" id="ARBA00004141"/>
    </source>
</evidence>
<keyword evidence="5 8" id="KW-0472">Membrane</keyword>
<evidence type="ECO:0000256" key="4">
    <source>
        <dbReference type="ARBA" id="ARBA00022989"/>
    </source>
</evidence>
<gene>
    <name evidence="9" type="ORF">SADO_08827</name>
</gene>
<feature type="transmembrane region" description="Helical" evidence="8">
    <location>
        <begin position="259"/>
        <end position="286"/>
    </location>
</feature>
<comment type="similarity">
    <text evidence="2">Belongs to the autoinducer-2 exporter (AI-2E) (TC 2.A.86) family.</text>
</comment>
<comment type="subcellular location">
    <subcellularLocation>
        <location evidence="1">Membrane</location>
        <topology evidence="1">Multi-pass membrane protein</topology>
    </subcellularLocation>
</comment>
<evidence type="ECO:0008006" key="11">
    <source>
        <dbReference type="Google" id="ProtNLM"/>
    </source>
</evidence>
<feature type="transmembrane region" description="Helical" evidence="8">
    <location>
        <begin position="231"/>
        <end position="253"/>
    </location>
</feature>
<accession>A0ABV2B1T2</accession>
<evidence type="ECO:0000256" key="8">
    <source>
        <dbReference type="SAM" id="Phobius"/>
    </source>
</evidence>
<evidence type="ECO:0000313" key="10">
    <source>
        <dbReference type="Proteomes" id="UP001460888"/>
    </source>
</evidence>
<evidence type="ECO:0000256" key="5">
    <source>
        <dbReference type="ARBA" id="ARBA00023136"/>
    </source>
</evidence>
<dbReference type="Pfam" id="PF01594">
    <property type="entry name" value="AI-2E_transport"/>
    <property type="match status" value="1"/>
</dbReference>
<sequence>MSETTVTPDGEEPNPGQDDSHVMRLFQRPIQIRSFIMTALLVLAVLYTLYFARFIFIPIALALIFNLLLGPLVTKMQRLYVPRWISALLLIGSFGAVVVYGVYTLMGPAQYWLNHAPQAFTSFDEKTTQLQKQIQEMNESTEQIKEAATKMIGKAANQQTITINEEGLRDQIVANLQWTGGILFMTLIMLYFMLCSRGFVFRKLLIMTRTGRSRRNAVRIVRHLQSDISRYLVTVTVINVLLGASAGAVLWMIGLTDPILWGVLVGVLNFAPYAGAAISLAAITLASFATFDTLGHVLAAPAAVFALNVLEGNFVTPSIHGHRFEMSPLTVFFALFFWGWLWGVAGMLMAVPLLVVCKVTFDHIEELRPMGRLLGR</sequence>
<feature type="transmembrane region" description="Helical" evidence="8">
    <location>
        <begin position="178"/>
        <end position="200"/>
    </location>
</feature>
<dbReference type="InterPro" id="IPR002549">
    <property type="entry name" value="AI-2E-like"/>
</dbReference>
<reference evidence="9 10" key="1">
    <citation type="submission" date="2013-03" db="EMBL/GenBank/DDBJ databases">
        <title>Salinisphaera dokdonensis CL-ES53 Genome Sequencing.</title>
        <authorList>
            <person name="Li C."/>
            <person name="Lai Q."/>
            <person name="Shao Z."/>
        </authorList>
    </citation>
    <scope>NUCLEOTIDE SEQUENCE [LARGE SCALE GENOMIC DNA]</scope>
    <source>
        <strain evidence="9 10">CL-ES53</strain>
    </source>
</reference>
<feature type="region of interest" description="Disordered" evidence="7">
    <location>
        <begin position="1"/>
        <end position="20"/>
    </location>
</feature>
<feature type="transmembrane region" description="Helical" evidence="8">
    <location>
        <begin position="293"/>
        <end position="310"/>
    </location>
</feature>
<dbReference type="PANTHER" id="PTHR21716:SF16">
    <property type="entry name" value="BLL1467 PROTEIN"/>
    <property type="match status" value="1"/>
</dbReference>